<dbReference type="GO" id="GO:0016012">
    <property type="term" value="C:sarcoglycan complex"/>
    <property type="evidence" value="ECO:0007669"/>
    <property type="project" value="InterPro"/>
</dbReference>
<comment type="subcellular location">
    <subcellularLocation>
        <location evidence="1">Membrane</location>
    </subcellularLocation>
</comment>
<dbReference type="PANTHER" id="PTHR10132">
    <property type="entry name" value="ALPHA-/EPSILON-SARCOGLYCAN FAMILY MEMBER"/>
    <property type="match status" value="1"/>
</dbReference>
<gene>
    <name evidence="6" type="ORF">PECUL_23A057115</name>
</gene>
<dbReference type="Pfam" id="PF20989">
    <property type="entry name" value="Sarcoglycan_2_C"/>
    <property type="match status" value="1"/>
</dbReference>
<evidence type="ECO:0000313" key="7">
    <source>
        <dbReference type="Proteomes" id="UP001295444"/>
    </source>
</evidence>
<feature type="domain" description="Sarcoglycan alpha/epsilon second" evidence="5">
    <location>
        <begin position="74"/>
        <end position="192"/>
    </location>
</feature>
<keyword evidence="2 3" id="KW-0472">Membrane</keyword>
<dbReference type="InterPro" id="IPR048347">
    <property type="entry name" value="Sarcoglycan_C"/>
</dbReference>
<accession>A0AAD1SLA1</accession>
<keyword evidence="7" id="KW-1185">Reference proteome</keyword>
<dbReference type="EMBL" id="OW240917">
    <property type="protein sequence ID" value="CAH2302699.1"/>
    <property type="molecule type" value="Genomic_DNA"/>
</dbReference>
<evidence type="ECO:0000256" key="2">
    <source>
        <dbReference type="ARBA" id="ARBA00023136"/>
    </source>
</evidence>
<proteinExistence type="predicted"/>
<dbReference type="Pfam" id="PF05510">
    <property type="entry name" value="Sarcoglycan_2"/>
    <property type="match status" value="1"/>
</dbReference>
<evidence type="ECO:0000259" key="5">
    <source>
        <dbReference type="Pfam" id="PF20989"/>
    </source>
</evidence>
<name>A0AAD1SLA1_PELCU</name>
<evidence type="ECO:0000256" key="3">
    <source>
        <dbReference type="SAM" id="Phobius"/>
    </source>
</evidence>
<reference evidence="6" key="1">
    <citation type="submission" date="2022-03" db="EMBL/GenBank/DDBJ databases">
        <authorList>
            <person name="Alioto T."/>
            <person name="Alioto T."/>
            <person name="Gomez Garrido J."/>
        </authorList>
    </citation>
    <scope>NUCLEOTIDE SEQUENCE</scope>
</reference>
<dbReference type="InterPro" id="IPR048346">
    <property type="entry name" value="Sarcoglycan_N"/>
</dbReference>
<dbReference type="SUPFAM" id="SSF49313">
    <property type="entry name" value="Cadherin-like"/>
    <property type="match status" value="1"/>
</dbReference>
<evidence type="ECO:0000256" key="1">
    <source>
        <dbReference type="ARBA" id="ARBA00004370"/>
    </source>
</evidence>
<feature type="domain" description="Sarcoglycan alpha/epsilon N-terminal" evidence="4">
    <location>
        <begin position="2"/>
        <end position="59"/>
    </location>
</feature>
<dbReference type="Proteomes" id="UP001295444">
    <property type="component" value="Chromosome 06"/>
</dbReference>
<organism evidence="6 7">
    <name type="scientific">Pelobates cultripes</name>
    <name type="common">Western spadefoot toad</name>
    <dbReference type="NCBI Taxonomy" id="61616"/>
    <lineage>
        <taxon>Eukaryota</taxon>
        <taxon>Metazoa</taxon>
        <taxon>Chordata</taxon>
        <taxon>Craniata</taxon>
        <taxon>Vertebrata</taxon>
        <taxon>Euteleostomi</taxon>
        <taxon>Amphibia</taxon>
        <taxon>Batrachia</taxon>
        <taxon>Anura</taxon>
        <taxon>Pelobatoidea</taxon>
        <taxon>Pelobatidae</taxon>
        <taxon>Pelobates</taxon>
    </lineage>
</organism>
<feature type="transmembrane region" description="Helical" evidence="3">
    <location>
        <begin position="232"/>
        <end position="254"/>
    </location>
</feature>
<dbReference type="AlphaFoldDB" id="A0AAD1SLA1"/>
<protein>
    <submittedName>
        <fullName evidence="6">Alpha-sarcoglycan isoform X1</fullName>
    </submittedName>
</protein>
<evidence type="ECO:0000259" key="4">
    <source>
        <dbReference type="Pfam" id="PF05510"/>
    </source>
</evidence>
<sequence length="332" mass="37704">MDPMTFRANLEGFPDLPRWMRYTQRSPTHKAYLYGSPTETGKQVIEVTAYNRQTFETVKQRFIFNILPSPALQTPFQAEFLIANLDVEEMLPPEAQLDFQAPLQAVWGAQRTTILNITSALDKGGRVPLPLPGHKEGVFIKLGSDVPFSDCLIESQAIEARQLCQKRGQPILSCNNQFANRFQIDWCNTSLIYFSAPLPTQPPHLYSGIMDDESEFNPPSETLEETYYLTDYLLTLLLPTLIALLLCAFLSYIMCCRREGIEKRDGETSAIQLVHQQSIFSNTEELRHMAGNRDVPRPLSTLPMFNVRTGERASPRQLHDDSARVPLILSQH</sequence>
<keyword evidence="3" id="KW-1133">Transmembrane helix</keyword>
<evidence type="ECO:0000313" key="6">
    <source>
        <dbReference type="EMBL" id="CAH2302699.1"/>
    </source>
</evidence>
<dbReference type="InterPro" id="IPR008908">
    <property type="entry name" value="Sarcoglycan_alpha/epsilon"/>
</dbReference>
<dbReference type="GO" id="GO:0005509">
    <property type="term" value="F:calcium ion binding"/>
    <property type="evidence" value="ECO:0007669"/>
    <property type="project" value="InterPro"/>
</dbReference>
<dbReference type="InterPro" id="IPR015919">
    <property type="entry name" value="Cadherin-like_sf"/>
</dbReference>
<dbReference type="PANTHER" id="PTHR10132:SF16">
    <property type="entry name" value="ALPHA-SARCOGLYCAN"/>
    <property type="match status" value="1"/>
</dbReference>
<keyword evidence="3" id="KW-0812">Transmembrane</keyword>